<sequence length="67" mass="7155">STQDLGSLRALKTLLSHAPLERPWPSLTQSMLILVRTTTTTSTTTRMSSTATMAAAAVNALALDLRL</sequence>
<gene>
    <name evidence="1" type="ORF">A4X03_0g5616</name>
</gene>
<reference evidence="1" key="1">
    <citation type="submission" date="2016-04" db="EMBL/GenBank/DDBJ databases">
        <authorList>
            <person name="Nguyen H.D."/>
            <person name="Kesanakurti P."/>
            <person name="Cullis J."/>
            <person name="Levesque C.A."/>
            <person name="Hambleton S."/>
        </authorList>
    </citation>
    <scope>NUCLEOTIDE SEQUENCE</scope>
    <source>
        <strain evidence="1">DAOMC 238032</strain>
    </source>
</reference>
<dbReference type="Proteomes" id="UP000077671">
    <property type="component" value="Unassembled WGS sequence"/>
</dbReference>
<organism evidence="1 2">
    <name type="scientific">Tilletia caries</name>
    <name type="common">wheat bunt fungus</name>
    <dbReference type="NCBI Taxonomy" id="13290"/>
    <lineage>
        <taxon>Eukaryota</taxon>
        <taxon>Fungi</taxon>
        <taxon>Dikarya</taxon>
        <taxon>Basidiomycota</taxon>
        <taxon>Ustilaginomycotina</taxon>
        <taxon>Exobasidiomycetes</taxon>
        <taxon>Tilletiales</taxon>
        <taxon>Tilletiaceae</taxon>
        <taxon>Tilletia</taxon>
    </lineage>
</organism>
<feature type="non-terminal residue" evidence="1">
    <location>
        <position position="1"/>
    </location>
</feature>
<reference evidence="1" key="2">
    <citation type="journal article" date="2019" name="IMA Fungus">
        <title>Genome sequencing and comparison of five Tilletia species to identify candidate genes for the detection of regulated species infecting wheat.</title>
        <authorList>
            <person name="Nguyen H.D.T."/>
            <person name="Sultana T."/>
            <person name="Kesanakurti P."/>
            <person name="Hambleton S."/>
        </authorList>
    </citation>
    <scope>NUCLEOTIDE SEQUENCE</scope>
    <source>
        <strain evidence="1">DAOMC 238032</strain>
    </source>
</reference>
<evidence type="ECO:0000313" key="1">
    <source>
        <dbReference type="EMBL" id="KAE8255069.1"/>
    </source>
</evidence>
<name>A0A8T8T5F1_9BASI</name>
<comment type="caution">
    <text evidence="1">The sequence shown here is derived from an EMBL/GenBank/DDBJ whole genome shotgun (WGS) entry which is preliminary data.</text>
</comment>
<evidence type="ECO:0000313" key="2">
    <source>
        <dbReference type="Proteomes" id="UP000077671"/>
    </source>
</evidence>
<accession>A0A8T8T5F1</accession>
<dbReference type="EMBL" id="LWDD02000923">
    <property type="protein sequence ID" value="KAE8255069.1"/>
    <property type="molecule type" value="Genomic_DNA"/>
</dbReference>
<dbReference type="AlphaFoldDB" id="A0A8T8T5F1"/>
<protein>
    <submittedName>
        <fullName evidence="1">Uncharacterized protein</fullName>
    </submittedName>
</protein>
<proteinExistence type="predicted"/>